<feature type="domain" description="NR LBD" evidence="11">
    <location>
        <begin position="276"/>
        <end position="498"/>
    </location>
</feature>
<evidence type="ECO:0000313" key="12">
    <source>
        <dbReference type="EMBL" id="TRY79430.1"/>
    </source>
</evidence>
<evidence type="ECO:0000256" key="6">
    <source>
        <dbReference type="ARBA" id="ARBA00023163"/>
    </source>
</evidence>
<keyword evidence="13" id="KW-1185">Reference proteome</keyword>
<evidence type="ECO:0000313" key="13">
    <source>
        <dbReference type="Proteomes" id="UP000318571"/>
    </source>
</evidence>
<dbReference type="Pfam" id="PF00104">
    <property type="entry name" value="Hormone_recep"/>
    <property type="match status" value="1"/>
</dbReference>
<evidence type="ECO:0008006" key="14">
    <source>
        <dbReference type="Google" id="ProtNLM"/>
    </source>
</evidence>
<keyword evidence="5" id="KW-0238">DNA-binding</keyword>
<keyword evidence="3" id="KW-0862">Zinc</keyword>
<evidence type="ECO:0000256" key="2">
    <source>
        <dbReference type="ARBA" id="ARBA00022771"/>
    </source>
</evidence>
<dbReference type="PANTHER" id="PTHR24082:SF482">
    <property type="entry name" value="NUCLEAR RECEPTOR"/>
    <property type="match status" value="1"/>
</dbReference>
<dbReference type="SMART" id="SM00399">
    <property type="entry name" value="ZnF_C4"/>
    <property type="match status" value="1"/>
</dbReference>
<sequence length="498" mass="56672">MLQSHRDSEEFSSISSDPRCLGHQMDPRLLEVFHHRLAFQQQSMLDMPPQELMARFAKSHGIDGAVKLLHDLQAYQRPELKYSVPFGMPPFAMNSSQPDFLSLKDKGEKKKRRSSPKHLSCHVCGDRAPNHCHYGGIACFSCRAFFRRSVPKYDTYTCSSSSNCVVTPATRKNCQKCRFDKCVDAGMKASWVLSDEEKLERLEKKRSRKGQCVISNDSSGSASPVSAYTPPSSQYDQMSESSEGQSRPASQESFGVPQESRILSYHEERWIDQWVGDLQTTRTTVEMSPQLLDQIVRLTHTYETINTDTIVEFFKTVYCRIVKFVGEIESFSTLTDADKKSLLSKNMDMLSTIQLASSLHTNGDGNLEAQFLYTGHYSEISHLRGNHGIAMEQIFVEPWAKSETHKNYFSSTIRQVAKLLREDTKVSTLFQLVALFHTENVELDNKREIESVQEGMATLLHKYLKQRYGHQMANSTFSKLMTLLFDLRCLAEILTGDS</sequence>
<gene>
    <name evidence="12" type="ORF">TCAL_10767</name>
</gene>
<dbReference type="OMA" id="WAKSETH"/>
<evidence type="ECO:0000256" key="8">
    <source>
        <dbReference type="ARBA" id="ARBA00023242"/>
    </source>
</evidence>
<dbReference type="OrthoDB" id="6159439at2759"/>
<dbReference type="CDD" id="cd06916">
    <property type="entry name" value="NR_DBD_like"/>
    <property type="match status" value="1"/>
</dbReference>
<dbReference type="GO" id="GO:0004879">
    <property type="term" value="F:nuclear receptor activity"/>
    <property type="evidence" value="ECO:0007669"/>
    <property type="project" value="TreeGrafter"/>
</dbReference>
<dbReference type="Gene3D" id="3.30.50.10">
    <property type="entry name" value="Erythroid Transcription Factor GATA-1, subunit A"/>
    <property type="match status" value="1"/>
</dbReference>
<dbReference type="STRING" id="6832.A0A553PP35"/>
<name>A0A553PP35_TIGCA</name>
<dbReference type="Gene3D" id="1.10.565.10">
    <property type="entry name" value="Retinoid X Receptor"/>
    <property type="match status" value="1"/>
</dbReference>
<evidence type="ECO:0000259" key="11">
    <source>
        <dbReference type="PROSITE" id="PS51843"/>
    </source>
</evidence>
<reference evidence="12 13" key="1">
    <citation type="journal article" date="2018" name="Nat. Ecol. Evol.">
        <title>Genomic signatures of mitonuclear coevolution across populations of Tigriopus californicus.</title>
        <authorList>
            <person name="Barreto F.S."/>
            <person name="Watson E.T."/>
            <person name="Lima T.G."/>
            <person name="Willett C.S."/>
            <person name="Edmands S."/>
            <person name="Li W."/>
            <person name="Burton R.S."/>
        </authorList>
    </citation>
    <scope>NUCLEOTIDE SEQUENCE [LARGE SCALE GENOMIC DNA]</scope>
    <source>
        <strain evidence="12 13">San Diego</strain>
    </source>
</reference>
<dbReference type="GO" id="GO:0000978">
    <property type="term" value="F:RNA polymerase II cis-regulatory region sequence-specific DNA binding"/>
    <property type="evidence" value="ECO:0007669"/>
    <property type="project" value="TreeGrafter"/>
</dbReference>
<dbReference type="InterPro" id="IPR000536">
    <property type="entry name" value="Nucl_hrmn_rcpt_lig-bd"/>
</dbReference>
<dbReference type="GO" id="GO:0030154">
    <property type="term" value="P:cell differentiation"/>
    <property type="evidence" value="ECO:0007669"/>
    <property type="project" value="TreeGrafter"/>
</dbReference>
<dbReference type="Proteomes" id="UP000318571">
    <property type="component" value="Chromosome 6"/>
</dbReference>
<evidence type="ECO:0000259" key="10">
    <source>
        <dbReference type="PROSITE" id="PS51030"/>
    </source>
</evidence>
<protein>
    <recommendedName>
        <fullName evidence="14">Nuclear receptor domain-containing protein</fullName>
    </recommendedName>
</protein>
<evidence type="ECO:0000256" key="1">
    <source>
        <dbReference type="ARBA" id="ARBA00022723"/>
    </source>
</evidence>
<accession>A0A553PP35</accession>
<dbReference type="InterPro" id="IPR035500">
    <property type="entry name" value="NHR-like_dom_sf"/>
</dbReference>
<dbReference type="PANTHER" id="PTHR24082">
    <property type="entry name" value="NUCLEAR HORMONE RECEPTOR"/>
    <property type="match status" value="1"/>
</dbReference>
<dbReference type="GO" id="GO:0008270">
    <property type="term" value="F:zinc ion binding"/>
    <property type="evidence" value="ECO:0007669"/>
    <property type="project" value="UniProtKB-KW"/>
</dbReference>
<dbReference type="AlphaFoldDB" id="A0A553PP35"/>
<keyword evidence="7" id="KW-0675">Receptor</keyword>
<dbReference type="InterPro" id="IPR050234">
    <property type="entry name" value="Nuclear_hormone_rcpt_NR1"/>
</dbReference>
<dbReference type="InterPro" id="IPR001628">
    <property type="entry name" value="Znf_hrmn_rcpt"/>
</dbReference>
<dbReference type="PROSITE" id="PS51030">
    <property type="entry name" value="NUCLEAR_REC_DBD_2"/>
    <property type="match status" value="1"/>
</dbReference>
<dbReference type="EMBL" id="VCGU01000002">
    <property type="protein sequence ID" value="TRY79430.1"/>
    <property type="molecule type" value="Genomic_DNA"/>
</dbReference>
<dbReference type="PROSITE" id="PS00031">
    <property type="entry name" value="NUCLEAR_REC_DBD_1"/>
    <property type="match status" value="1"/>
</dbReference>
<keyword evidence="2" id="KW-0863">Zinc-finger</keyword>
<dbReference type="GO" id="GO:0000122">
    <property type="term" value="P:negative regulation of transcription by RNA polymerase II"/>
    <property type="evidence" value="ECO:0007669"/>
    <property type="project" value="TreeGrafter"/>
</dbReference>
<dbReference type="PROSITE" id="PS51843">
    <property type="entry name" value="NR_LBD"/>
    <property type="match status" value="1"/>
</dbReference>
<evidence type="ECO:0000256" key="3">
    <source>
        <dbReference type="ARBA" id="ARBA00022833"/>
    </source>
</evidence>
<proteinExistence type="predicted"/>
<feature type="compositionally biased region" description="Polar residues" evidence="9">
    <location>
        <begin position="213"/>
        <end position="253"/>
    </location>
</feature>
<evidence type="ECO:0000256" key="9">
    <source>
        <dbReference type="SAM" id="MobiDB-lite"/>
    </source>
</evidence>
<dbReference type="InterPro" id="IPR013088">
    <property type="entry name" value="Znf_NHR/GATA"/>
</dbReference>
<dbReference type="SUPFAM" id="SSF57716">
    <property type="entry name" value="Glucocorticoid receptor-like (DNA-binding domain)"/>
    <property type="match status" value="1"/>
</dbReference>
<evidence type="ECO:0000256" key="4">
    <source>
        <dbReference type="ARBA" id="ARBA00023015"/>
    </source>
</evidence>
<evidence type="ECO:0000256" key="7">
    <source>
        <dbReference type="ARBA" id="ARBA00023170"/>
    </source>
</evidence>
<dbReference type="PRINTS" id="PR00047">
    <property type="entry name" value="STROIDFINGER"/>
</dbReference>
<keyword evidence="6" id="KW-0804">Transcription</keyword>
<keyword evidence="4" id="KW-0805">Transcription regulation</keyword>
<comment type="caution">
    <text evidence="12">The sequence shown here is derived from an EMBL/GenBank/DDBJ whole genome shotgun (WGS) entry which is preliminary data.</text>
</comment>
<organism evidence="12 13">
    <name type="scientific">Tigriopus californicus</name>
    <name type="common">Marine copepod</name>
    <dbReference type="NCBI Taxonomy" id="6832"/>
    <lineage>
        <taxon>Eukaryota</taxon>
        <taxon>Metazoa</taxon>
        <taxon>Ecdysozoa</taxon>
        <taxon>Arthropoda</taxon>
        <taxon>Crustacea</taxon>
        <taxon>Multicrustacea</taxon>
        <taxon>Hexanauplia</taxon>
        <taxon>Copepoda</taxon>
        <taxon>Harpacticoida</taxon>
        <taxon>Harpacticidae</taxon>
        <taxon>Tigriopus</taxon>
    </lineage>
</organism>
<feature type="region of interest" description="Disordered" evidence="9">
    <location>
        <begin position="210"/>
        <end position="258"/>
    </location>
</feature>
<feature type="domain" description="Nuclear receptor" evidence="10">
    <location>
        <begin position="118"/>
        <end position="194"/>
    </location>
</feature>
<keyword evidence="8" id="KW-0539">Nucleus</keyword>
<dbReference type="Pfam" id="PF00105">
    <property type="entry name" value="zf-C4"/>
    <property type="match status" value="1"/>
</dbReference>
<evidence type="ECO:0000256" key="5">
    <source>
        <dbReference type="ARBA" id="ARBA00023125"/>
    </source>
</evidence>
<keyword evidence="1" id="KW-0479">Metal-binding</keyword>
<dbReference type="GO" id="GO:0045944">
    <property type="term" value="P:positive regulation of transcription by RNA polymerase II"/>
    <property type="evidence" value="ECO:0007669"/>
    <property type="project" value="TreeGrafter"/>
</dbReference>
<dbReference type="SUPFAM" id="SSF48508">
    <property type="entry name" value="Nuclear receptor ligand-binding domain"/>
    <property type="match status" value="1"/>
</dbReference>